<dbReference type="Proteomes" id="UP000077266">
    <property type="component" value="Unassembled WGS sequence"/>
</dbReference>
<feature type="compositionally biased region" description="Acidic residues" evidence="1">
    <location>
        <begin position="483"/>
        <end position="494"/>
    </location>
</feature>
<gene>
    <name evidence="2" type="ORF">EXIGLDRAFT_781681</name>
</gene>
<organism evidence="2 3">
    <name type="scientific">Exidia glandulosa HHB12029</name>
    <dbReference type="NCBI Taxonomy" id="1314781"/>
    <lineage>
        <taxon>Eukaryota</taxon>
        <taxon>Fungi</taxon>
        <taxon>Dikarya</taxon>
        <taxon>Basidiomycota</taxon>
        <taxon>Agaricomycotina</taxon>
        <taxon>Agaricomycetes</taxon>
        <taxon>Auriculariales</taxon>
        <taxon>Exidiaceae</taxon>
        <taxon>Exidia</taxon>
    </lineage>
</organism>
<evidence type="ECO:0000313" key="3">
    <source>
        <dbReference type="Proteomes" id="UP000077266"/>
    </source>
</evidence>
<feature type="region of interest" description="Disordered" evidence="1">
    <location>
        <begin position="117"/>
        <end position="152"/>
    </location>
</feature>
<evidence type="ECO:0000313" key="2">
    <source>
        <dbReference type="EMBL" id="KZV79901.1"/>
    </source>
</evidence>
<feature type="region of interest" description="Disordered" evidence="1">
    <location>
        <begin position="242"/>
        <end position="279"/>
    </location>
</feature>
<feature type="region of interest" description="Disordered" evidence="1">
    <location>
        <begin position="15"/>
        <end position="89"/>
    </location>
</feature>
<feature type="compositionally biased region" description="Polar residues" evidence="1">
    <location>
        <begin position="117"/>
        <end position="145"/>
    </location>
</feature>
<feature type="compositionally biased region" description="Basic and acidic residues" evidence="1">
    <location>
        <begin position="260"/>
        <end position="270"/>
    </location>
</feature>
<evidence type="ECO:0000256" key="1">
    <source>
        <dbReference type="SAM" id="MobiDB-lite"/>
    </source>
</evidence>
<dbReference type="InParanoid" id="A0A165B649"/>
<feature type="compositionally biased region" description="Low complexity" evidence="1">
    <location>
        <begin position="428"/>
        <end position="439"/>
    </location>
</feature>
<dbReference type="EMBL" id="KV426546">
    <property type="protein sequence ID" value="KZV79901.1"/>
    <property type="molecule type" value="Genomic_DNA"/>
</dbReference>
<protein>
    <submittedName>
        <fullName evidence="2">Uncharacterized protein</fullName>
    </submittedName>
</protein>
<reference evidence="2 3" key="1">
    <citation type="journal article" date="2016" name="Mol. Biol. Evol.">
        <title>Comparative Genomics of Early-Diverging Mushroom-Forming Fungi Provides Insights into the Origins of Lignocellulose Decay Capabilities.</title>
        <authorList>
            <person name="Nagy L.G."/>
            <person name="Riley R."/>
            <person name="Tritt A."/>
            <person name="Adam C."/>
            <person name="Daum C."/>
            <person name="Floudas D."/>
            <person name="Sun H."/>
            <person name="Yadav J.S."/>
            <person name="Pangilinan J."/>
            <person name="Larsson K.H."/>
            <person name="Matsuura K."/>
            <person name="Barry K."/>
            <person name="Labutti K."/>
            <person name="Kuo R."/>
            <person name="Ohm R.A."/>
            <person name="Bhattacharya S.S."/>
            <person name="Shirouzu T."/>
            <person name="Yoshinaga Y."/>
            <person name="Martin F.M."/>
            <person name="Grigoriev I.V."/>
            <person name="Hibbett D.S."/>
        </authorList>
    </citation>
    <scope>NUCLEOTIDE SEQUENCE [LARGE SCALE GENOMIC DNA]</scope>
    <source>
        <strain evidence="2 3">HHB12029</strain>
    </source>
</reference>
<feature type="region of interest" description="Disordered" evidence="1">
    <location>
        <begin position="428"/>
        <end position="463"/>
    </location>
</feature>
<proteinExistence type="predicted"/>
<dbReference type="AlphaFoldDB" id="A0A165B649"/>
<feature type="compositionally biased region" description="Basic and acidic residues" evidence="1">
    <location>
        <begin position="47"/>
        <end position="64"/>
    </location>
</feature>
<name>A0A165B649_EXIGL</name>
<sequence length="595" mass="65717">MESIVTVDASYLFDDEDESASQLPATTSVPTLSTLTSTPRVAGAASKNKENAQEHGELDADLRNRAKSKAIRNRHRVRKSSPLSNVDNMDFDEPLTPALANITNTTSLNDAVTAVNTTRELSSSGPAYTSRSHTARTSPVSTDARSTLPHHADDMSNTITLMDAVLPAALEPALHEEVVDDVADSQPLDSNDTTASSEYPVEGLIESNILSTNSQPDDSDHIPHVNFLDEKIFGRMNDLPPRCSTPEPDRDLPFNPSLRLDTEHVPERRPTQKKHTDKQFHKLPLRLRLAEHIVEQKLWDEYERALEEHKRVKRLALAFRLQQEVQMLEEEDDDDEPYEDLEGDASEEEENISALVHEAMEDSHGASVDASLGVPDFSAELPASTSTSMTLDTVVAQVLSFPAFTGTGIPPASTIDIADLFSSELNNAGATGTTTPTTTSIPDGMDPTSLPAPATGSHDDTEYNAEADTTFDSVTYSAKEDGDIYADSDDDDDDHTLYSDTDSDSESTLMILPVRPSSSRHTTIPKERLLWDAYARVLLSAHRLCRRKGNWDCEDRHYEYRDVPDPEFNRWNVVIEDAKNEAWRLRAYGPCAAAQ</sequence>
<feature type="region of interest" description="Disordered" evidence="1">
    <location>
        <begin position="482"/>
        <end position="504"/>
    </location>
</feature>
<feature type="compositionally biased region" description="Low complexity" evidence="1">
    <location>
        <begin position="23"/>
        <end position="39"/>
    </location>
</feature>
<keyword evidence="3" id="KW-1185">Reference proteome</keyword>
<feature type="compositionally biased region" description="Basic residues" evidence="1">
    <location>
        <begin position="65"/>
        <end position="79"/>
    </location>
</feature>
<accession>A0A165B649</accession>